<protein>
    <submittedName>
        <fullName evidence="5">Chondroitin AC/alginate lyase</fullName>
    </submittedName>
</protein>
<feature type="chain" id="PRO_5042090194" evidence="3">
    <location>
        <begin position="23"/>
        <end position="380"/>
    </location>
</feature>
<dbReference type="AlphaFoldDB" id="A0AAD7IZN4"/>
<dbReference type="GO" id="GO:0016829">
    <property type="term" value="F:lyase activity"/>
    <property type="evidence" value="ECO:0007669"/>
    <property type="project" value="UniProtKB-KW"/>
</dbReference>
<proteinExistence type="predicted"/>
<evidence type="ECO:0000313" key="6">
    <source>
        <dbReference type="Proteomes" id="UP001215598"/>
    </source>
</evidence>
<evidence type="ECO:0000313" key="5">
    <source>
        <dbReference type="EMBL" id="KAJ7752651.1"/>
    </source>
</evidence>
<keyword evidence="6" id="KW-1185">Reference proteome</keyword>
<name>A0AAD7IZN4_9AGAR</name>
<dbReference type="Proteomes" id="UP001215598">
    <property type="component" value="Unassembled WGS sequence"/>
</dbReference>
<reference evidence="5" key="1">
    <citation type="submission" date="2023-03" db="EMBL/GenBank/DDBJ databases">
        <title>Massive genome expansion in bonnet fungi (Mycena s.s.) driven by repeated elements and novel gene families across ecological guilds.</title>
        <authorList>
            <consortium name="Lawrence Berkeley National Laboratory"/>
            <person name="Harder C.B."/>
            <person name="Miyauchi S."/>
            <person name="Viragh M."/>
            <person name="Kuo A."/>
            <person name="Thoen E."/>
            <person name="Andreopoulos B."/>
            <person name="Lu D."/>
            <person name="Skrede I."/>
            <person name="Drula E."/>
            <person name="Henrissat B."/>
            <person name="Morin E."/>
            <person name="Kohler A."/>
            <person name="Barry K."/>
            <person name="LaButti K."/>
            <person name="Morin E."/>
            <person name="Salamov A."/>
            <person name="Lipzen A."/>
            <person name="Mereny Z."/>
            <person name="Hegedus B."/>
            <person name="Baldrian P."/>
            <person name="Stursova M."/>
            <person name="Weitz H."/>
            <person name="Taylor A."/>
            <person name="Grigoriev I.V."/>
            <person name="Nagy L.G."/>
            <person name="Martin F."/>
            <person name="Kauserud H."/>
        </authorList>
    </citation>
    <scope>NUCLEOTIDE SEQUENCE</scope>
    <source>
        <strain evidence="5">CBHHK182m</strain>
    </source>
</reference>
<dbReference type="SUPFAM" id="SSF48230">
    <property type="entry name" value="Chondroitin AC/alginate lyase"/>
    <property type="match status" value="1"/>
</dbReference>
<feature type="domain" description="Alginate lyase" evidence="4">
    <location>
        <begin position="88"/>
        <end position="293"/>
    </location>
</feature>
<sequence>MRTASLGLVALILAVNVLSVRAWIHPGILHKLSDMDRMSSYISAGLAGTSSPQYQDYLLFAADKFSSDVYQMSTPVATLTSRASFEADATAAYQNALPSSSSTVSQMWKLTGIQLHATKAIEIMDAWSGTLKSVDPNYLDMQLASSLGPSIMTNAAEIIRYTSAGWTASGISRFSSMLNNVFYPRLNNHTGVQYEANVGTGNTKALMAFGVFTENTTMYNEAISLYSNERCSGLALDISPTGQSSESGRDQGHAQLGLGNLAESCQIAWIQGTNDLFALLSNRLLMGYEYTAKYNLGNTVSYDATFQRCDANLLGGPFTVISPTGRGVFRPIYELAYAHYVSIKGLSMPFSLQIINRVGTEEGNTSPADGSGWGTLKFRL</sequence>
<dbReference type="InterPro" id="IPR008929">
    <property type="entry name" value="Chondroitin_lyas"/>
</dbReference>
<organism evidence="5 6">
    <name type="scientific">Mycena metata</name>
    <dbReference type="NCBI Taxonomy" id="1033252"/>
    <lineage>
        <taxon>Eukaryota</taxon>
        <taxon>Fungi</taxon>
        <taxon>Dikarya</taxon>
        <taxon>Basidiomycota</taxon>
        <taxon>Agaricomycotina</taxon>
        <taxon>Agaricomycetes</taxon>
        <taxon>Agaricomycetidae</taxon>
        <taxon>Agaricales</taxon>
        <taxon>Marasmiineae</taxon>
        <taxon>Mycenaceae</taxon>
        <taxon>Mycena</taxon>
    </lineage>
</organism>
<dbReference type="EMBL" id="JARKIB010000058">
    <property type="protein sequence ID" value="KAJ7752651.1"/>
    <property type="molecule type" value="Genomic_DNA"/>
</dbReference>
<dbReference type="Pfam" id="PF05426">
    <property type="entry name" value="Alginate_lyase"/>
    <property type="match status" value="1"/>
</dbReference>
<gene>
    <name evidence="5" type="ORF">B0H16DRAFT_1459824</name>
</gene>
<evidence type="ECO:0000256" key="3">
    <source>
        <dbReference type="SAM" id="SignalP"/>
    </source>
</evidence>
<accession>A0AAD7IZN4</accession>
<dbReference type="GO" id="GO:0042597">
    <property type="term" value="C:periplasmic space"/>
    <property type="evidence" value="ECO:0007669"/>
    <property type="project" value="InterPro"/>
</dbReference>
<evidence type="ECO:0000256" key="2">
    <source>
        <dbReference type="ARBA" id="ARBA00023239"/>
    </source>
</evidence>
<keyword evidence="1 3" id="KW-0732">Signal</keyword>
<dbReference type="Gene3D" id="1.50.10.100">
    <property type="entry name" value="Chondroitin AC/alginate lyase"/>
    <property type="match status" value="1"/>
</dbReference>
<feature type="signal peptide" evidence="3">
    <location>
        <begin position="1"/>
        <end position="22"/>
    </location>
</feature>
<keyword evidence="2 5" id="KW-0456">Lyase</keyword>
<comment type="caution">
    <text evidence="5">The sequence shown here is derived from an EMBL/GenBank/DDBJ whole genome shotgun (WGS) entry which is preliminary data.</text>
</comment>
<dbReference type="InterPro" id="IPR008397">
    <property type="entry name" value="Alginate_lyase_dom"/>
</dbReference>
<evidence type="ECO:0000259" key="4">
    <source>
        <dbReference type="Pfam" id="PF05426"/>
    </source>
</evidence>
<evidence type="ECO:0000256" key="1">
    <source>
        <dbReference type="ARBA" id="ARBA00022729"/>
    </source>
</evidence>